<sequence>MLNLLSNFLIKAYRKRSQRLAKQSELQAKAGKAMMDKAVSLRKQAGDTAGESFVAGVTADRLEYLLKPKDLEIKSSGKL</sequence>
<protein>
    <submittedName>
        <fullName evidence="1">Uncharacterized protein</fullName>
    </submittedName>
</protein>
<evidence type="ECO:0000313" key="1">
    <source>
        <dbReference type="EMBL" id="QPB11929.1"/>
    </source>
</evidence>
<proteinExistence type="predicted"/>
<keyword evidence="2" id="KW-1185">Reference proteome</keyword>
<reference evidence="1" key="1">
    <citation type="submission" date="2020-10" db="EMBL/GenBank/DDBJ databases">
        <title>Novel bacteriophages targeting Providencia spp. as potential agents for phage therapy.</title>
        <authorList>
            <person name="Rakov C."/>
            <person name="Alkalay-Oren S."/>
            <person name="Coppenhagen-Glazer S."/>
            <person name="Hazan R."/>
        </authorList>
    </citation>
    <scope>NUCLEOTIDE SEQUENCE</scope>
</reference>
<accession>A0A873WN12</accession>
<dbReference type="EMBL" id="MW057854">
    <property type="protein sequence ID" value="QPB11929.1"/>
    <property type="molecule type" value="Genomic_DNA"/>
</dbReference>
<evidence type="ECO:0000313" key="2">
    <source>
        <dbReference type="Proteomes" id="UP000663070"/>
    </source>
</evidence>
<dbReference type="Proteomes" id="UP000663070">
    <property type="component" value="Segment"/>
</dbReference>
<organism evidence="1 2">
    <name type="scientific">Providencia phage PSTCR2</name>
    <dbReference type="NCBI Taxonomy" id="2783544"/>
    <lineage>
        <taxon>Viruses</taxon>
        <taxon>Duplodnaviria</taxon>
        <taxon>Heunggongvirae</taxon>
        <taxon>Uroviricota</taxon>
        <taxon>Caudoviricetes</taxon>
        <taxon>Autographivirales</taxon>
        <taxon>Autotranscriptaviridae</taxon>
        <taxon>Studiervirinae</taxon>
        <taxon>Solymavirus</taxon>
        <taxon>Solymavirus PSTCR2</taxon>
    </lineage>
</organism>
<name>A0A873WN12_9CAUD</name>